<dbReference type="AlphaFoldDB" id="A0ABD2Y8S5"/>
<comment type="caution">
    <text evidence="1">The sequence shown here is derived from an EMBL/GenBank/DDBJ whole genome shotgun (WGS) entry which is preliminary data.</text>
</comment>
<dbReference type="EMBL" id="JBJUIK010000014">
    <property type="protein sequence ID" value="KAL3503871.1"/>
    <property type="molecule type" value="Genomic_DNA"/>
</dbReference>
<keyword evidence="2" id="KW-1185">Reference proteome</keyword>
<gene>
    <name evidence="1" type="ORF">ACH5RR_033712</name>
</gene>
<dbReference type="Gene3D" id="3.60.10.10">
    <property type="entry name" value="Endonuclease/exonuclease/phosphatase"/>
    <property type="match status" value="1"/>
</dbReference>
<sequence>MHVMITNTAWNRGFRATLFMLAKCTRKQTTLLWEGLHGNVVGFQDPWLSGGDFNNITQPDEYIGQGSFDTRASADFNSCIQGCPVLDFPFSSNSHTWTSTEAWGSSHLDKISINEEWLGLFSTASVQYLNRTLSDRPPLLLKWNLNSVSQGPSYFKF</sequence>
<name>A0ABD2Y8S5_9GENT</name>
<evidence type="ECO:0000313" key="2">
    <source>
        <dbReference type="Proteomes" id="UP001630127"/>
    </source>
</evidence>
<accession>A0ABD2Y8S5</accession>
<organism evidence="1 2">
    <name type="scientific">Cinchona calisaya</name>
    <dbReference type="NCBI Taxonomy" id="153742"/>
    <lineage>
        <taxon>Eukaryota</taxon>
        <taxon>Viridiplantae</taxon>
        <taxon>Streptophyta</taxon>
        <taxon>Embryophyta</taxon>
        <taxon>Tracheophyta</taxon>
        <taxon>Spermatophyta</taxon>
        <taxon>Magnoliopsida</taxon>
        <taxon>eudicotyledons</taxon>
        <taxon>Gunneridae</taxon>
        <taxon>Pentapetalae</taxon>
        <taxon>asterids</taxon>
        <taxon>lamiids</taxon>
        <taxon>Gentianales</taxon>
        <taxon>Rubiaceae</taxon>
        <taxon>Cinchonoideae</taxon>
        <taxon>Cinchoneae</taxon>
        <taxon>Cinchona</taxon>
    </lineage>
</organism>
<dbReference type="PANTHER" id="PTHR33710:SF71">
    <property type="entry name" value="ENDONUCLEASE_EXONUCLEASE_PHOSPHATASE DOMAIN-CONTAINING PROTEIN"/>
    <property type="match status" value="1"/>
</dbReference>
<reference evidence="1 2" key="1">
    <citation type="submission" date="2024-11" db="EMBL/GenBank/DDBJ databases">
        <title>A near-complete genome assembly of Cinchona calisaya.</title>
        <authorList>
            <person name="Lian D.C."/>
            <person name="Zhao X.W."/>
            <person name="Wei L."/>
        </authorList>
    </citation>
    <scope>NUCLEOTIDE SEQUENCE [LARGE SCALE GENOMIC DNA]</scope>
    <source>
        <tissue evidence="1">Nenye</tissue>
    </source>
</reference>
<evidence type="ECO:0000313" key="1">
    <source>
        <dbReference type="EMBL" id="KAL3503871.1"/>
    </source>
</evidence>
<protein>
    <recommendedName>
        <fullName evidence="3">Endonuclease/exonuclease/phosphatase</fullName>
    </recommendedName>
</protein>
<dbReference type="SUPFAM" id="SSF56219">
    <property type="entry name" value="DNase I-like"/>
    <property type="match status" value="1"/>
</dbReference>
<dbReference type="Proteomes" id="UP001630127">
    <property type="component" value="Unassembled WGS sequence"/>
</dbReference>
<proteinExistence type="predicted"/>
<evidence type="ECO:0008006" key="3">
    <source>
        <dbReference type="Google" id="ProtNLM"/>
    </source>
</evidence>
<dbReference type="InterPro" id="IPR036691">
    <property type="entry name" value="Endo/exonu/phosph_ase_sf"/>
</dbReference>
<dbReference type="PANTHER" id="PTHR33710">
    <property type="entry name" value="BNAC02G09200D PROTEIN"/>
    <property type="match status" value="1"/>
</dbReference>